<sequence length="399" mass="44497">MSLSPTRRIAVLLACFFLLTSQSFAQLFFTPGYVVTATGDTLKGELREQSSQLLQFRQNEQSATQDYTPAQLASYFADNANRVAVHLKENGQVSSYFMYELLDGYVSLYRLFSPEGRLTHALRLPDKTFVPLRGKLSLLMLTNSLKECSNPSFTRLLSPQSFYVSDVTLKRIVSAYNACVRPDQVAKQSTKKKKMSYELGLSAGIARNHWAYGRSGQLNATYYDPSGSYSPTYTAAVGGFFTIAPRKRLSASVELTASWYSGNRNVPLTDPLEPAKKASRLYSFKESYISLPFTARYVFINKRMRWYVKAGLGPTLTTIRDANFVSSDLGMTIPVDILNRTNIGIGYLAGVGTNFIIGKNQPIYVEARAMPHAVLDGVTNIATSHSYQLNVNIPLIKRY</sequence>
<keyword evidence="3" id="KW-1185">Reference proteome</keyword>
<feature type="signal peptide" evidence="1">
    <location>
        <begin position="1"/>
        <end position="25"/>
    </location>
</feature>
<feature type="chain" id="PRO_5029855732" evidence="1">
    <location>
        <begin position="26"/>
        <end position="399"/>
    </location>
</feature>
<dbReference type="RefSeq" id="WP_169549482.1">
    <property type="nucleotide sequence ID" value="NZ_CP051677.1"/>
</dbReference>
<accession>A0A7L5DH26</accession>
<evidence type="ECO:0000313" key="2">
    <source>
        <dbReference type="EMBL" id="QJD77539.1"/>
    </source>
</evidence>
<reference evidence="2 3" key="1">
    <citation type="submission" date="2020-04" db="EMBL/GenBank/DDBJ databases">
        <title>Genome sequencing of novel species.</title>
        <authorList>
            <person name="Heo J."/>
            <person name="Kim S.-J."/>
            <person name="Kim J.-S."/>
            <person name="Hong S.-B."/>
            <person name="Kwon S.-W."/>
        </authorList>
    </citation>
    <scope>NUCLEOTIDE SEQUENCE [LARGE SCALE GENOMIC DNA]</scope>
    <source>
        <strain evidence="2 3">CJU-R4</strain>
    </source>
</reference>
<evidence type="ECO:0000313" key="3">
    <source>
        <dbReference type="Proteomes" id="UP000501128"/>
    </source>
</evidence>
<protein>
    <submittedName>
        <fullName evidence="2">PorT family protein</fullName>
    </submittedName>
</protein>
<dbReference type="SUPFAM" id="SSF56925">
    <property type="entry name" value="OMPA-like"/>
    <property type="match status" value="1"/>
</dbReference>
<dbReference type="EMBL" id="CP051677">
    <property type="protein sequence ID" value="QJD77539.1"/>
    <property type="molecule type" value="Genomic_DNA"/>
</dbReference>
<dbReference type="AlphaFoldDB" id="A0A7L5DH26"/>
<dbReference type="InterPro" id="IPR011250">
    <property type="entry name" value="OMP/PagP_B-barrel"/>
</dbReference>
<name>A0A7L5DH26_9BACT</name>
<organism evidence="2 3">
    <name type="scientific">Spirosoma rhododendri</name>
    <dbReference type="NCBI Taxonomy" id="2728024"/>
    <lineage>
        <taxon>Bacteria</taxon>
        <taxon>Pseudomonadati</taxon>
        <taxon>Bacteroidota</taxon>
        <taxon>Cytophagia</taxon>
        <taxon>Cytophagales</taxon>
        <taxon>Cytophagaceae</taxon>
        <taxon>Spirosoma</taxon>
    </lineage>
</organism>
<keyword evidence="1" id="KW-0732">Signal</keyword>
<gene>
    <name evidence="2" type="ORF">HH216_03240</name>
</gene>
<dbReference type="Proteomes" id="UP000501128">
    <property type="component" value="Chromosome"/>
</dbReference>
<dbReference type="KEGG" id="srho:HH216_03240"/>
<proteinExistence type="predicted"/>
<evidence type="ECO:0000256" key="1">
    <source>
        <dbReference type="SAM" id="SignalP"/>
    </source>
</evidence>